<dbReference type="CDD" id="cd00158">
    <property type="entry name" value="RHOD"/>
    <property type="match status" value="1"/>
</dbReference>
<dbReference type="PROSITE" id="PS50206">
    <property type="entry name" value="RHODANESE_3"/>
    <property type="match status" value="1"/>
</dbReference>
<dbReference type="InterPro" id="IPR001763">
    <property type="entry name" value="Rhodanese-like_dom"/>
</dbReference>
<keyword evidence="4" id="KW-1185">Reference proteome</keyword>
<dbReference type="eggNOG" id="COG2897">
    <property type="taxonomic scope" value="Bacteria"/>
</dbReference>
<protein>
    <submittedName>
        <fullName evidence="3">Putative Rhodanese-like protein</fullName>
    </submittedName>
</protein>
<feature type="domain" description="Rhodanese" evidence="2">
    <location>
        <begin position="61"/>
        <end position="114"/>
    </location>
</feature>
<evidence type="ECO:0000256" key="1">
    <source>
        <dbReference type="SAM" id="SignalP"/>
    </source>
</evidence>
<dbReference type="RefSeq" id="WP_011415000.1">
    <property type="nucleotide sequence ID" value="NC_007722.1"/>
</dbReference>
<feature type="signal peptide" evidence="1">
    <location>
        <begin position="1"/>
        <end position="21"/>
    </location>
</feature>
<name>Q2N818_ERYLH</name>
<sequence>MRSLIVTAMAIAILGATPAFAQGAPVNPQIDYSGFMQLTLEVAPYRETRRVSLDDFMGKAGDEGAIILDTRSAEAFSQGHLKGAINLPFSDFTEEKLAKVLGANTSRPILIYCNNNFSDGVAPVATKRAPLALNIPTFINLYGYGYTNIWELADVVKIAEVEWVTSSSQT</sequence>
<keyword evidence="1" id="KW-0732">Signal</keyword>
<dbReference type="STRING" id="314225.ELI_10405"/>
<dbReference type="EMBL" id="CP000157">
    <property type="protein sequence ID" value="ABC64173.1"/>
    <property type="molecule type" value="Genomic_DNA"/>
</dbReference>
<dbReference type="Pfam" id="PF00581">
    <property type="entry name" value="Rhodanese"/>
    <property type="match status" value="1"/>
</dbReference>
<dbReference type="HOGENOM" id="CLU_110200_0_0_5"/>
<evidence type="ECO:0000313" key="3">
    <source>
        <dbReference type="EMBL" id="ABC64173.1"/>
    </source>
</evidence>
<dbReference type="SUPFAM" id="SSF52821">
    <property type="entry name" value="Rhodanese/Cell cycle control phosphatase"/>
    <property type="match status" value="1"/>
</dbReference>
<dbReference type="Gene3D" id="3.40.250.10">
    <property type="entry name" value="Rhodanese-like domain"/>
    <property type="match status" value="1"/>
</dbReference>
<feature type="chain" id="PRO_5004212897" evidence="1">
    <location>
        <begin position="22"/>
        <end position="170"/>
    </location>
</feature>
<gene>
    <name evidence="3" type="ordered locus">ELI_10405</name>
</gene>
<dbReference type="SMART" id="SM00450">
    <property type="entry name" value="RHOD"/>
    <property type="match status" value="1"/>
</dbReference>
<proteinExistence type="predicted"/>
<evidence type="ECO:0000259" key="2">
    <source>
        <dbReference type="PROSITE" id="PS50206"/>
    </source>
</evidence>
<dbReference type="OrthoDB" id="9789585at2"/>
<dbReference type="Proteomes" id="UP000008808">
    <property type="component" value="Chromosome"/>
</dbReference>
<dbReference type="AlphaFoldDB" id="Q2N818"/>
<organism evidence="3 4">
    <name type="scientific">Erythrobacter litoralis (strain HTCC2594)</name>
    <dbReference type="NCBI Taxonomy" id="314225"/>
    <lineage>
        <taxon>Bacteria</taxon>
        <taxon>Pseudomonadati</taxon>
        <taxon>Pseudomonadota</taxon>
        <taxon>Alphaproteobacteria</taxon>
        <taxon>Sphingomonadales</taxon>
        <taxon>Erythrobacteraceae</taxon>
        <taxon>Erythrobacter/Porphyrobacter group</taxon>
        <taxon>Erythrobacter</taxon>
    </lineage>
</organism>
<accession>Q2N818</accession>
<reference evidence="4" key="1">
    <citation type="journal article" date="2009" name="J. Bacteriol.">
        <title>Complete genome sequence of Erythrobacter litoralis HTCC2594.</title>
        <authorList>
            <person name="Oh H.M."/>
            <person name="Giovannoni S.J."/>
            <person name="Ferriera S."/>
            <person name="Johnson J."/>
            <person name="Cho J.C."/>
        </authorList>
    </citation>
    <scope>NUCLEOTIDE SEQUENCE [LARGE SCALE GENOMIC DNA]</scope>
    <source>
        <strain evidence="4">HTCC2594</strain>
    </source>
</reference>
<dbReference type="KEGG" id="eli:ELI_10405"/>
<evidence type="ECO:0000313" key="4">
    <source>
        <dbReference type="Proteomes" id="UP000008808"/>
    </source>
</evidence>
<dbReference type="InterPro" id="IPR036873">
    <property type="entry name" value="Rhodanese-like_dom_sf"/>
</dbReference>